<proteinExistence type="predicted"/>
<feature type="region of interest" description="Disordered" evidence="3">
    <location>
        <begin position="180"/>
        <end position="213"/>
    </location>
</feature>
<feature type="domain" description="RRM" evidence="4">
    <location>
        <begin position="122"/>
        <end position="227"/>
    </location>
</feature>
<dbReference type="PROSITE" id="PS50102">
    <property type="entry name" value="RRM"/>
    <property type="match status" value="2"/>
</dbReference>
<evidence type="ECO:0000256" key="2">
    <source>
        <dbReference type="PROSITE-ProRule" id="PRU00176"/>
    </source>
</evidence>
<reference evidence="5 6" key="1">
    <citation type="journal article" date="2018" name="Proc. Natl. Acad. Sci. U.S.A.">
        <title>Draft genome sequence of Camellia sinensis var. sinensis provides insights into the evolution of the tea genome and tea quality.</title>
        <authorList>
            <person name="Wei C."/>
            <person name="Yang H."/>
            <person name="Wang S."/>
            <person name="Zhao J."/>
            <person name="Liu C."/>
            <person name="Gao L."/>
            <person name="Xia E."/>
            <person name="Lu Y."/>
            <person name="Tai Y."/>
            <person name="She G."/>
            <person name="Sun J."/>
            <person name="Cao H."/>
            <person name="Tong W."/>
            <person name="Gao Q."/>
            <person name="Li Y."/>
            <person name="Deng W."/>
            <person name="Jiang X."/>
            <person name="Wang W."/>
            <person name="Chen Q."/>
            <person name="Zhang S."/>
            <person name="Li H."/>
            <person name="Wu J."/>
            <person name="Wang P."/>
            <person name="Li P."/>
            <person name="Shi C."/>
            <person name="Zheng F."/>
            <person name="Jian J."/>
            <person name="Huang B."/>
            <person name="Shan D."/>
            <person name="Shi M."/>
            <person name="Fang C."/>
            <person name="Yue Y."/>
            <person name="Li F."/>
            <person name="Li D."/>
            <person name="Wei S."/>
            <person name="Han B."/>
            <person name="Jiang C."/>
            <person name="Yin Y."/>
            <person name="Xia T."/>
            <person name="Zhang Z."/>
            <person name="Bennetzen J.L."/>
            <person name="Zhao S."/>
            <person name="Wan X."/>
        </authorList>
    </citation>
    <scope>NUCLEOTIDE SEQUENCE [LARGE SCALE GENOMIC DNA]</scope>
    <source>
        <strain evidence="6">cv. Shuchazao</strain>
        <tissue evidence="5">Leaf</tissue>
    </source>
</reference>
<dbReference type="InterPro" id="IPR000504">
    <property type="entry name" value="RRM_dom"/>
</dbReference>
<dbReference type="SUPFAM" id="SSF54928">
    <property type="entry name" value="RNA-binding domain, RBD"/>
    <property type="match status" value="2"/>
</dbReference>
<dbReference type="Gene3D" id="3.30.70.330">
    <property type="match status" value="2"/>
</dbReference>
<feature type="domain" description="RRM" evidence="4">
    <location>
        <begin position="218"/>
        <end position="295"/>
    </location>
</feature>
<dbReference type="Proteomes" id="UP000306102">
    <property type="component" value="Unassembled WGS sequence"/>
</dbReference>
<evidence type="ECO:0000256" key="3">
    <source>
        <dbReference type="SAM" id="MobiDB-lite"/>
    </source>
</evidence>
<feature type="compositionally biased region" description="Basic residues" evidence="3">
    <location>
        <begin position="1"/>
        <end position="14"/>
    </location>
</feature>
<organism evidence="5 6">
    <name type="scientific">Camellia sinensis var. sinensis</name>
    <name type="common">China tea</name>
    <dbReference type="NCBI Taxonomy" id="542762"/>
    <lineage>
        <taxon>Eukaryota</taxon>
        <taxon>Viridiplantae</taxon>
        <taxon>Streptophyta</taxon>
        <taxon>Embryophyta</taxon>
        <taxon>Tracheophyta</taxon>
        <taxon>Spermatophyta</taxon>
        <taxon>Magnoliopsida</taxon>
        <taxon>eudicotyledons</taxon>
        <taxon>Gunneridae</taxon>
        <taxon>Pentapetalae</taxon>
        <taxon>asterids</taxon>
        <taxon>Ericales</taxon>
        <taxon>Theaceae</taxon>
        <taxon>Camellia</taxon>
    </lineage>
</organism>
<dbReference type="InterPro" id="IPR035979">
    <property type="entry name" value="RBD_domain_sf"/>
</dbReference>
<dbReference type="AlphaFoldDB" id="A0A4S4EWU5"/>
<dbReference type="Pfam" id="PF00076">
    <property type="entry name" value="RRM_1"/>
    <property type="match status" value="2"/>
</dbReference>
<evidence type="ECO:0000313" key="6">
    <source>
        <dbReference type="Proteomes" id="UP000306102"/>
    </source>
</evidence>
<keyword evidence="1 2" id="KW-0694">RNA-binding</keyword>
<evidence type="ECO:0000313" key="5">
    <source>
        <dbReference type="EMBL" id="THG21490.1"/>
    </source>
</evidence>
<name>A0A4S4EWU5_CAMSN</name>
<keyword evidence="6" id="KW-1185">Reference proteome</keyword>
<sequence>MAKKDKVKKRKLIKKQQPETNNKIEKKKLKKKIEKTNKTLAAVSKKEKDKTPQQQTHPQIHSDSDSDSDSDSEIESESDKIHNLLAPYSKDQLIDFVVDAAVNDAALSSRIRDAADRDVSHRKIFVSGLGWDSTRETLTSAFDSYGEIEDCSVITDRVTGKAKGYGFVLFKTRQGATKALKQPRKKINNRMTSSQLASVGPNSSSASAASQSHDTAGRKIYVSNVQPDADPEKLRVLFAKFGEIETGPVGFDRHTGKSRGFALFVYKTIEGARKALQEPYKMFEGRQLHCQKAADGKNKVVGSQPVMTAMQPVQSPVLAAVAQNLALFNQHRSLNPMYGGLLVNPNAGMLMAGSVNPMVGLGQGLLGSSQVSGAGGFGASAYGTSAPVMQGLQQAYTSSHIGQTAPARAPGTSSGSFSGYPSYIWLTFADAPCIHPIILNCGIGTCSGNSNGCGLMESEVSSDTKTTVLVVCSTPLLLGCLSGCGPWTCKGTARSIHFVLLGLVKVLRGLFPLCLTQCSSGLFAEIL</sequence>
<dbReference type="InterPro" id="IPR012677">
    <property type="entry name" value="Nucleotide-bd_a/b_plait_sf"/>
</dbReference>
<accession>A0A4S4EWU5</accession>
<evidence type="ECO:0000256" key="1">
    <source>
        <dbReference type="ARBA" id="ARBA00022884"/>
    </source>
</evidence>
<feature type="compositionally biased region" description="Polar residues" evidence="3">
    <location>
        <begin position="189"/>
        <end position="202"/>
    </location>
</feature>
<dbReference type="GO" id="GO:0005634">
    <property type="term" value="C:nucleus"/>
    <property type="evidence" value="ECO:0007669"/>
    <property type="project" value="TreeGrafter"/>
</dbReference>
<dbReference type="InterPro" id="IPR050886">
    <property type="entry name" value="RNA-binding_reg"/>
</dbReference>
<feature type="region of interest" description="Disordered" evidence="3">
    <location>
        <begin position="1"/>
        <end position="78"/>
    </location>
</feature>
<evidence type="ECO:0000259" key="4">
    <source>
        <dbReference type="PROSITE" id="PS50102"/>
    </source>
</evidence>
<dbReference type="SMART" id="SM00360">
    <property type="entry name" value="RRM"/>
    <property type="match status" value="2"/>
</dbReference>
<gene>
    <name evidence="5" type="ORF">TEA_024294</name>
</gene>
<feature type="compositionally biased region" description="Low complexity" evidence="3">
    <location>
        <begin position="203"/>
        <end position="212"/>
    </location>
</feature>
<dbReference type="PANTHER" id="PTHR48024:SF9">
    <property type="entry name" value="UBP1-ASSOCIATED PROTEINS 1A-RELATED"/>
    <property type="match status" value="1"/>
</dbReference>
<dbReference type="EMBL" id="SDRB02001386">
    <property type="protein sequence ID" value="THG21490.1"/>
    <property type="molecule type" value="Genomic_DNA"/>
</dbReference>
<protein>
    <recommendedName>
        <fullName evidence="4">RRM domain-containing protein</fullName>
    </recommendedName>
</protein>
<comment type="caution">
    <text evidence="5">The sequence shown here is derived from an EMBL/GenBank/DDBJ whole genome shotgun (WGS) entry which is preliminary data.</text>
</comment>
<feature type="compositionally biased region" description="Acidic residues" evidence="3">
    <location>
        <begin position="65"/>
        <end position="76"/>
    </location>
</feature>
<feature type="compositionally biased region" description="Polar residues" evidence="3">
    <location>
        <begin position="52"/>
        <end position="61"/>
    </location>
</feature>
<dbReference type="PANTHER" id="PTHR48024">
    <property type="entry name" value="GEO13361P1-RELATED"/>
    <property type="match status" value="1"/>
</dbReference>
<dbReference type="GO" id="GO:0003723">
    <property type="term" value="F:RNA binding"/>
    <property type="evidence" value="ECO:0007669"/>
    <property type="project" value="UniProtKB-UniRule"/>
</dbReference>
<dbReference type="STRING" id="542762.A0A4S4EWU5"/>